<evidence type="ECO:0000313" key="2">
    <source>
        <dbReference type="EMBL" id="ARD22802.1"/>
    </source>
</evidence>
<feature type="transmembrane region" description="Helical" evidence="1">
    <location>
        <begin position="40"/>
        <end position="65"/>
    </location>
</feature>
<evidence type="ECO:0000313" key="3">
    <source>
        <dbReference type="Proteomes" id="UP000191820"/>
    </source>
</evidence>
<accession>A0ABN4YED6</accession>
<protein>
    <submittedName>
        <fullName evidence="2">Uncharacterized protein</fullName>
    </submittedName>
</protein>
<sequence length="75" mass="8217">MSINASFIGQLLVVLWVPFTIFITWSSYKLGSKKTSSPKLATAIGFLLAFFPPLALIYIAVLVMIKDNSPLEPVS</sequence>
<dbReference type="RefSeq" id="WP_080916011.1">
    <property type="nucleotide sequence ID" value="NZ_CP020472.1"/>
</dbReference>
<keyword evidence="1" id="KW-0812">Transmembrane</keyword>
<organism evidence="2 3">
    <name type="scientific">Shewanella japonica</name>
    <dbReference type="NCBI Taxonomy" id="93973"/>
    <lineage>
        <taxon>Bacteria</taxon>
        <taxon>Pseudomonadati</taxon>
        <taxon>Pseudomonadota</taxon>
        <taxon>Gammaproteobacteria</taxon>
        <taxon>Alteromonadales</taxon>
        <taxon>Shewanellaceae</taxon>
        <taxon>Shewanella</taxon>
    </lineage>
</organism>
<gene>
    <name evidence="2" type="ORF">SJ2017_2512</name>
</gene>
<keyword evidence="1" id="KW-0472">Membrane</keyword>
<proteinExistence type="predicted"/>
<keyword evidence="3" id="KW-1185">Reference proteome</keyword>
<dbReference type="EMBL" id="CP020472">
    <property type="protein sequence ID" value="ARD22802.1"/>
    <property type="molecule type" value="Genomic_DNA"/>
</dbReference>
<reference evidence="2 3" key="1">
    <citation type="submission" date="2017-03" db="EMBL/GenBank/DDBJ databases">
        <title>Genome sequencing of Shewanella japonica KCTC 22435.</title>
        <authorList>
            <person name="Kim K.M."/>
        </authorList>
    </citation>
    <scope>NUCLEOTIDE SEQUENCE [LARGE SCALE GENOMIC DNA]</scope>
    <source>
        <strain evidence="2 3">KCTC 22435</strain>
    </source>
</reference>
<dbReference type="Proteomes" id="UP000191820">
    <property type="component" value="Chromosome"/>
</dbReference>
<name>A0ABN4YED6_9GAMM</name>
<evidence type="ECO:0000256" key="1">
    <source>
        <dbReference type="SAM" id="Phobius"/>
    </source>
</evidence>
<feature type="transmembrane region" description="Helical" evidence="1">
    <location>
        <begin position="6"/>
        <end position="28"/>
    </location>
</feature>
<keyword evidence="1" id="KW-1133">Transmembrane helix</keyword>